<evidence type="ECO:0000256" key="4">
    <source>
        <dbReference type="ARBA" id="ARBA00023088"/>
    </source>
</evidence>
<sequence>MKNKYVKVLLGIILMAGIIGYFAIPSAAAEGIVINIPDAGLKTQLNRALGQADTADITDTQMETLTNLSTTASPSIADFTGIEYAINLQSLSATSFTGADITPLTALINLTNLNLGGANVTTLPDMNGMTALQSFHLTSSISSDEFVKFNQLPNLNYFWTQGNMRITDISALASLPNLTQLSVQNCGITDFTAINNFPKLASMAGALQNTGRYDPVTPLHATNLQYDQTAGTIYFPFSMMPNRLTNFDGEQSPFSTSTSPSNTFFGFNDVALPASRLTIDANGITVSGVTREEFDGIEMIEYNARYAWSAGQYASPPGYTFYSISGGTYDHYFSVDHTVVITADPQITYDADSSVSEAQFLSDIHALTNDGSPITSDFLSQVNFAVPGSYTVTLNAENTLGVKAEPVQVTVIIKATGPVNPTDNNSSANNSSSNNNGLPETGQNLVVPLLAGSSLLFIASLILFKKRK</sequence>
<evidence type="ECO:0000256" key="3">
    <source>
        <dbReference type="ARBA" id="ARBA00022729"/>
    </source>
</evidence>
<evidence type="ECO:0000313" key="9">
    <source>
        <dbReference type="Proteomes" id="UP000306912"/>
    </source>
</evidence>
<evidence type="ECO:0000256" key="2">
    <source>
        <dbReference type="ARBA" id="ARBA00022525"/>
    </source>
</evidence>
<dbReference type="Pfam" id="PF18981">
    <property type="entry name" value="InlK_D3"/>
    <property type="match status" value="1"/>
</dbReference>
<keyword evidence="3" id="KW-0732">Signal</keyword>
<keyword evidence="1" id="KW-0134">Cell wall</keyword>
<dbReference type="Gene3D" id="2.60.40.10">
    <property type="entry name" value="Immunoglobulins"/>
    <property type="match status" value="1"/>
</dbReference>
<keyword evidence="2" id="KW-0964">Secreted</keyword>
<dbReference type="InterPro" id="IPR054360">
    <property type="entry name" value="InlK_D2"/>
</dbReference>
<dbReference type="SUPFAM" id="SSF52058">
    <property type="entry name" value="L domain-like"/>
    <property type="match status" value="1"/>
</dbReference>
<dbReference type="OrthoDB" id="2680104at2"/>
<keyword evidence="6" id="KW-0472">Membrane</keyword>
<name>A0A5R8QGY1_9FIRM</name>
<dbReference type="InterPro" id="IPR019931">
    <property type="entry name" value="LPXTG_anchor"/>
</dbReference>
<evidence type="ECO:0000313" key="8">
    <source>
        <dbReference type="EMBL" id="TLG77275.1"/>
    </source>
</evidence>
<dbReference type="AlphaFoldDB" id="A0A5R8QGY1"/>
<feature type="transmembrane region" description="Helical" evidence="6">
    <location>
        <begin position="445"/>
        <end position="464"/>
    </location>
</feature>
<feature type="compositionally biased region" description="Low complexity" evidence="5">
    <location>
        <begin position="424"/>
        <end position="436"/>
    </location>
</feature>
<organism evidence="8 9">
    <name type="scientific">Culicoidibacter larvae</name>
    <dbReference type="NCBI Taxonomy" id="2579976"/>
    <lineage>
        <taxon>Bacteria</taxon>
        <taxon>Bacillati</taxon>
        <taxon>Bacillota</taxon>
        <taxon>Culicoidibacteria</taxon>
        <taxon>Culicoidibacterales</taxon>
        <taxon>Culicoidibacteraceae</taxon>
        <taxon>Culicoidibacter</taxon>
    </lineage>
</organism>
<dbReference type="PROSITE" id="PS50847">
    <property type="entry name" value="GRAM_POS_ANCHORING"/>
    <property type="match status" value="1"/>
</dbReference>
<accession>A0A5R8QGY1</accession>
<dbReference type="Proteomes" id="UP000306912">
    <property type="component" value="Unassembled WGS sequence"/>
</dbReference>
<dbReference type="Pfam" id="PF22122">
    <property type="entry name" value="InlK_D2"/>
    <property type="match status" value="1"/>
</dbReference>
<keyword evidence="6" id="KW-1133">Transmembrane helix</keyword>
<dbReference type="InParanoid" id="A0A5R8QGY1"/>
<gene>
    <name evidence="8" type="ORF">FEZ08_01270</name>
</gene>
<dbReference type="EMBL" id="VBWP01000001">
    <property type="protein sequence ID" value="TLG77275.1"/>
    <property type="molecule type" value="Genomic_DNA"/>
</dbReference>
<keyword evidence="6" id="KW-0812">Transmembrane</keyword>
<dbReference type="NCBIfam" id="TIGR01167">
    <property type="entry name" value="LPXTG_anchor"/>
    <property type="match status" value="1"/>
</dbReference>
<evidence type="ECO:0000259" key="7">
    <source>
        <dbReference type="PROSITE" id="PS50847"/>
    </source>
</evidence>
<dbReference type="InterPro" id="IPR044056">
    <property type="entry name" value="InlI_Ig-like"/>
</dbReference>
<keyword evidence="9" id="KW-1185">Reference proteome</keyword>
<evidence type="ECO:0000256" key="5">
    <source>
        <dbReference type="SAM" id="MobiDB-lite"/>
    </source>
</evidence>
<comment type="caution">
    <text evidence="8">The sequence shown here is derived from an EMBL/GenBank/DDBJ whole genome shotgun (WGS) entry which is preliminary data.</text>
</comment>
<proteinExistence type="predicted"/>
<feature type="region of interest" description="Disordered" evidence="5">
    <location>
        <begin position="418"/>
        <end position="439"/>
    </location>
</feature>
<evidence type="ECO:0000256" key="6">
    <source>
        <dbReference type="SAM" id="Phobius"/>
    </source>
</evidence>
<dbReference type="InterPro" id="IPR013783">
    <property type="entry name" value="Ig-like_fold"/>
</dbReference>
<dbReference type="Gene3D" id="2.60.40.3890">
    <property type="match status" value="1"/>
</dbReference>
<dbReference type="RefSeq" id="WP_138189883.1">
    <property type="nucleotide sequence ID" value="NZ_VBWP01000001.1"/>
</dbReference>
<dbReference type="Gene3D" id="3.80.10.10">
    <property type="entry name" value="Ribonuclease Inhibitor"/>
    <property type="match status" value="1"/>
</dbReference>
<evidence type="ECO:0000256" key="1">
    <source>
        <dbReference type="ARBA" id="ARBA00022512"/>
    </source>
</evidence>
<reference evidence="8 9" key="1">
    <citation type="submission" date="2019-05" db="EMBL/GenBank/DDBJ databases">
        <title>Culicoidintestinum kansasii gen. nov., sp. nov. from the gastrointestinal tract of the biting midge, Culicoides sonorensis.</title>
        <authorList>
            <person name="Neupane S."/>
            <person name="Ghosh A."/>
            <person name="Gunther S."/>
            <person name="Martin K."/>
            <person name="Zurek L."/>
        </authorList>
    </citation>
    <scope>NUCLEOTIDE SEQUENCE [LARGE SCALE GENOMIC DNA]</scope>
    <source>
        <strain evidence="8 9">CS-1</strain>
    </source>
</reference>
<feature type="domain" description="Gram-positive cocci surface proteins LPxTG" evidence="7">
    <location>
        <begin position="438"/>
        <end position="468"/>
    </location>
</feature>
<protein>
    <submittedName>
        <fullName evidence="8">Leucine-rich repeat domain-containing protein</fullName>
    </submittedName>
</protein>
<dbReference type="InterPro" id="IPR032675">
    <property type="entry name" value="LRR_dom_sf"/>
</dbReference>
<keyword evidence="4" id="KW-0572">Peptidoglycan-anchor</keyword>
<dbReference type="NCBIfam" id="NF033932">
    <property type="entry name" value="LapB_rpt_80"/>
    <property type="match status" value="2"/>
</dbReference>